<reference evidence="2 3" key="1">
    <citation type="submission" date="2021-02" db="EMBL/GenBank/DDBJ databases">
        <title>Whole genome sequencing of Streptomyces actuosus VRA1.</title>
        <authorList>
            <person name="Sen G."/>
            <person name="Sen A."/>
        </authorList>
    </citation>
    <scope>NUCLEOTIDE SEQUENCE [LARGE SCALE GENOMIC DNA]</scope>
    <source>
        <strain evidence="2 3">VRA1</strain>
    </source>
</reference>
<dbReference type="InterPro" id="IPR027275">
    <property type="entry name" value="PRC-brl_dom"/>
</dbReference>
<comment type="caution">
    <text evidence="2">The sequence shown here is derived from an EMBL/GenBank/DDBJ whole genome shotgun (WGS) entry which is preliminary data.</text>
</comment>
<accession>A0ABS2VI70</accession>
<protein>
    <submittedName>
        <fullName evidence="2">PRC-barrel domain-containing protein</fullName>
    </submittedName>
</protein>
<proteinExistence type="predicted"/>
<dbReference type="InterPro" id="IPR011033">
    <property type="entry name" value="PRC_barrel-like_sf"/>
</dbReference>
<dbReference type="Gene3D" id="2.30.30.240">
    <property type="entry name" value="PRC-barrel domain"/>
    <property type="match status" value="1"/>
</dbReference>
<keyword evidence="3" id="KW-1185">Reference proteome</keyword>
<evidence type="ECO:0000313" key="2">
    <source>
        <dbReference type="EMBL" id="MBN0042790.1"/>
    </source>
</evidence>
<dbReference type="Proteomes" id="UP000788262">
    <property type="component" value="Unassembled WGS sequence"/>
</dbReference>
<dbReference type="Pfam" id="PF05239">
    <property type="entry name" value="PRC"/>
    <property type="match status" value="2"/>
</dbReference>
<evidence type="ECO:0000259" key="1">
    <source>
        <dbReference type="Pfam" id="PF05239"/>
    </source>
</evidence>
<dbReference type="RefSeq" id="WP_205381015.1">
    <property type="nucleotide sequence ID" value="NZ_JAFFZS010000001.1"/>
</dbReference>
<feature type="domain" description="PRC-barrel" evidence="1">
    <location>
        <begin position="5"/>
        <end position="73"/>
    </location>
</feature>
<name>A0ABS2VI70_STRAS</name>
<dbReference type="SUPFAM" id="SSF50346">
    <property type="entry name" value="PRC-barrel domain"/>
    <property type="match status" value="2"/>
</dbReference>
<feature type="domain" description="PRC-barrel" evidence="1">
    <location>
        <begin position="93"/>
        <end position="158"/>
    </location>
</feature>
<evidence type="ECO:0000313" key="3">
    <source>
        <dbReference type="Proteomes" id="UP000788262"/>
    </source>
</evidence>
<sequence>MTGRMRSGEITGKPVVTLAGEDLGQVKDIVFDPSTGSIGCFTLAGRGLLAGPLHRALLWRNVHALGPDAVMVRDASALEDDDTAAQPEADERGGGNVLGIEVTTRSGTTLGTVTDAVVETGRTPVVAGYEIETAEHRRVLLPVAGPVTVSRDRMLVPDAAARYTAGDLEGFGAAAEGLRDRLRHEPEED</sequence>
<gene>
    <name evidence="2" type="ORF">JS756_01410</name>
</gene>
<organism evidence="2 3">
    <name type="scientific">Streptomyces actuosus</name>
    <dbReference type="NCBI Taxonomy" id="1885"/>
    <lineage>
        <taxon>Bacteria</taxon>
        <taxon>Bacillati</taxon>
        <taxon>Actinomycetota</taxon>
        <taxon>Actinomycetes</taxon>
        <taxon>Kitasatosporales</taxon>
        <taxon>Streptomycetaceae</taxon>
        <taxon>Streptomyces</taxon>
    </lineage>
</organism>
<dbReference type="EMBL" id="JAFFZS010000001">
    <property type="protein sequence ID" value="MBN0042790.1"/>
    <property type="molecule type" value="Genomic_DNA"/>
</dbReference>